<evidence type="ECO:0000313" key="4">
    <source>
        <dbReference type="Proteomes" id="UP000467236"/>
    </source>
</evidence>
<dbReference type="Pfam" id="PF08681">
    <property type="entry name" value="TacA1"/>
    <property type="match status" value="1"/>
</dbReference>
<dbReference type="Gene3D" id="1.20.5.780">
    <property type="entry name" value="Single helix bin"/>
    <property type="match status" value="1"/>
</dbReference>
<dbReference type="PANTHER" id="PTHR35401">
    <property type="entry name" value="COPG FAMILY HELIX-TURN-HELIX PROTEIN-RELATED-RELATED"/>
    <property type="match status" value="1"/>
</dbReference>
<organism evidence="3 4">
    <name type="scientific">Mycobacterium shinjukuense</name>
    <dbReference type="NCBI Taxonomy" id="398694"/>
    <lineage>
        <taxon>Bacteria</taxon>
        <taxon>Bacillati</taxon>
        <taxon>Actinomycetota</taxon>
        <taxon>Actinomycetes</taxon>
        <taxon>Mycobacteriales</taxon>
        <taxon>Mycobacteriaceae</taxon>
        <taxon>Mycobacterium</taxon>
    </lineage>
</organism>
<dbReference type="GO" id="GO:0006355">
    <property type="term" value="P:regulation of DNA-templated transcription"/>
    <property type="evidence" value="ECO:0007669"/>
    <property type="project" value="InterPro"/>
</dbReference>
<comment type="similarity">
    <text evidence="2">Belongs to the TacA antitoxin family.</text>
</comment>
<evidence type="ECO:0000313" key="3">
    <source>
        <dbReference type="EMBL" id="BBX76150.1"/>
    </source>
</evidence>
<accession>A0A7I7MWB6</accession>
<evidence type="ECO:0000256" key="1">
    <source>
        <dbReference type="ARBA" id="ARBA00022649"/>
    </source>
</evidence>
<dbReference type="EMBL" id="AP022575">
    <property type="protein sequence ID" value="BBX76150.1"/>
    <property type="molecule type" value="Genomic_DNA"/>
</dbReference>
<dbReference type="InterPro" id="IPR010985">
    <property type="entry name" value="Ribbon_hlx_hlx"/>
</dbReference>
<gene>
    <name evidence="3" type="ORF">MSHI_40560</name>
</gene>
<dbReference type="InterPro" id="IPR014795">
    <property type="entry name" value="TacA_1-like"/>
</dbReference>
<name>A0A7I7MWB6_9MYCO</name>
<dbReference type="AlphaFoldDB" id="A0A7I7MWB6"/>
<reference evidence="3 4" key="1">
    <citation type="journal article" date="2019" name="Emerg. Microbes Infect.">
        <title>Comprehensive subspecies identification of 175 nontuberculous mycobacteria species based on 7547 genomic profiles.</title>
        <authorList>
            <person name="Matsumoto Y."/>
            <person name="Kinjo T."/>
            <person name="Motooka D."/>
            <person name="Nabeya D."/>
            <person name="Jung N."/>
            <person name="Uechi K."/>
            <person name="Horii T."/>
            <person name="Iida T."/>
            <person name="Fujita J."/>
            <person name="Nakamura S."/>
        </authorList>
    </citation>
    <scope>NUCLEOTIDE SEQUENCE [LARGE SCALE GENOMIC DNA]</scope>
    <source>
        <strain evidence="3 4">JCM 14233</strain>
    </source>
</reference>
<evidence type="ECO:0000256" key="2">
    <source>
        <dbReference type="ARBA" id="ARBA00049988"/>
    </source>
</evidence>
<sequence>MYCHCEYMTIRDDRLQVRIDAAAKRRLEDAADEVHLSVSAFVLQAAQERAEQVLAERELVRLSPRAAEVFSEALSRPAEVNKQLLDTLQRPTKFGWLD</sequence>
<evidence type="ECO:0008006" key="5">
    <source>
        <dbReference type="Google" id="ProtNLM"/>
    </source>
</evidence>
<dbReference type="SUPFAM" id="SSF47598">
    <property type="entry name" value="Ribbon-helix-helix"/>
    <property type="match status" value="1"/>
</dbReference>
<dbReference type="Proteomes" id="UP000467236">
    <property type="component" value="Chromosome"/>
</dbReference>
<protein>
    <recommendedName>
        <fullName evidence="5">Antitoxin</fullName>
    </recommendedName>
</protein>
<keyword evidence="1" id="KW-1277">Toxin-antitoxin system</keyword>
<proteinExistence type="inferred from homology"/>
<dbReference type="KEGG" id="mshj:MSHI_40560"/>
<keyword evidence="4" id="KW-1185">Reference proteome</keyword>